<evidence type="ECO:0000256" key="1">
    <source>
        <dbReference type="SAM" id="MobiDB-lite"/>
    </source>
</evidence>
<comment type="caution">
    <text evidence="2">The sequence shown here is derived from an EMBL/GenBank/DDBJ whole genome shotgun (WGS) entry which is preliminary data.</text>
</comment>
<reference evidence="2 3" key="1">
    <citation type="submission" date="2019-03" db="EMBL/GenBank/DDBJ databases">
        <title>Single cell metagenomics reveals metabolic interactions within the superorganism composed of flagellate Streblomastix strix and complex community of Bacteroidetes bacteria on its surface.</title>
        <authorList>
            <person name="Treitli S.C."/>
            <person name="Kolisko M."/>
            <person name="Husnik F."/>
            <person name="Keeling P."/>
            <person name="Hampl V."/>
        </authorList>
    </citation>
    <scope>NUCLEOTIDE SEQUENCE [LARGE SCALE GENOMIC DNA]</scope>
    <source>
        <strain evidence="2">ST1C</strain>
    </source>
</reference>
<feature type="compositionally biased region" description="Low complexity" evidence="1">
    <location>
        <begin position="89"/>
        <end position="106"/>
    </location>
</feature>
<dbReference type="Proteomes" id="UP000324800">
    <property type="component" value="Unassembled WGS sequence"/>
</dbReference>
<evidence type="ECO:0000313" key="3">
    <source>
        <dbReference type="Proteomes" id="UP000324800"/>
    </source>
</evidence>
<dbReference type="EMBL" id="SNRW01020811">
    <property type="protein sequence ID" value="KAA6365117.1"/>
    <property type="molecule type" value="Genomic_DNA"/>
</dbReference>
<feature type="region of interest" description="Disordered" evidence="1">
    <location>
        <begin position="67"/>
        <end position="106"/>
    </location>
</feature>
<organism evidence="2 3">
    <name type="scientific">Streblomastix strix</name>
    <dbReference type="NCBI Taxonomy" id="222440"/>
    <lineage>
        <taxon>Eukaryota</taxon>
        <taxon>Metamonada</taxon>
        <taxon>Preaxostyla</taxon>
        <taxon>Oxymonadida</taxon>
        <taxon>Streblomastigidae</taxon>
        <taxon>Streblomastix</taxon>
    </lineage>
</organism>
<feature type="region of interest" description="Disordered" evidence="1">
    <location>
        <begin position="26"/>
        <end position="49"/>
    </location>
</feature>
<sequence length="106" mass="12208">MKRLKVERIDTLSFAPHSYEKIQLCELGSNSEQKKGTNDKKARNSGTSAQELREKLDFIEVEKQARKKRISRSRDEVSNVKPYKRAKKLSAAAKQAQQAKQVQKDF</sequence>
<evidence type="ECO:0000313" key="2">
    <source>
        <dbReference type="EMBL" id="KAA6365117.1"/>
    </source>
</evidence>
<name>A0A5J4U3E7_9EUKA</name>
<feature type="compositionally biased region" description="Basic and acidic residues" evidence="1">
    <location>
        <begin position="32"/>
        <end position="42"/>
    </location>
</feature>
<dbReference type="AlphaFoldDB" id="A0A5J4U3E7"/>
<proteinExistence type="predicted"/>
<gene>
    <name evidence="2" type="ORF">EZS28_039355</name>
</gene>
<protein>
    <submittedName>
        <fullName evidence="2">Uncharacterized protein</fullName>
    </submittedName>
</protein>
<accession>A0A5J4U3E7</accession>